<dbReference type="InParanoid" id="A0A163JKR1"/>
<dbReference type="EMBL" id="LT553105">
    <property type="protein sequence ID" value="SAM00052.1"/>
    <property type="molecule type" value="Genomic_DNA"/>
</dbReference>
<feature type="coiled-coil region" evidence="1">
    <location>
        <begin position="579"/>
        <end position="631"/>
    </location>
</feature>
<dbReference type="InterPro" id="IPR036638">
    <property type="entry name" value="HLH_DNA-bd_sf"/>
</dbReference>
<feature type="compositionally biased region" description="Polar residues" evidence="2">
    <location>
        <begin position="48"/>
        <end position="60"/>
    </location>
</feature>
<gene>
    <name evidence="4" type="primary">ABSGL_05718.1 scaffold 7421</name>
</gene>
<feature type="compositionally biased region" description="Low complexity" evidence="2">
    <location>
        <begin position="202"/>
        <end position="227"/>
    </location>
</feature>
<protein>
    <recommendedName>
        <fullName evidence="3">BHLH domain-containing protein</fullName>
    </recommendedName>
</protein>
<dbReference type="InterPro" id="IPR011598">
    <property type="entry name" value="bHLH_dom"/>
</dbReference>
<feature type="compositionally biased region" description="Polar residues" evidence="2">
    <location>
        <begin position="130"/>
        <end position="154"/>
    </location>
</feature>
<evidence type="ECO:0000256" key="1">
    <source>
        <dbReference type="SAM" id="Coils"/>
    </source>
</evidence>
<dbReference type="SUPFAM" id="SSF47459">
    <property type="entry name" value="HLH, helix-loop-helix DNA-binding domain"/>
    <property type="match status" value="1"/>
</dbReference>
<feature type="compositionally biased region" description="Polar residues" evidence="2">
    <location>
        <begin position="68"/>
        <end position="88"/>
    </location>
</feature>
<accession>A0A163JKR1</accession>
<evidence type="ECO:0000259" key="3">
    <source>
        <dbReference type="PROSITE" id="PS50888"/>
    </source>
</evidence>
<feature type="region of interest" description="Disordered" evidence="2">
    <location>
        <begin position="129"/>
        <end position="165"/>
    </location>
</feature>
<proteinExistence type="predicted"/>
<dbReference type="PROSITE" id="PS50888">
    <property type="entry name" value="BHLH"/>
    <property type="match status" value="1"/>
</dbReference>
<feature type="compositionally biased region" description="Polar residues" evidence="2">
    <location>
        <begin position="267"/>
        <end position="279"/>
    </location>
</feature>
<feature type="compositionally biased region" description="Low complexity" evidence="2">
    <location>
        <begin position="243"/>
        <end position="255"/>
    </location>
</feature>
<evidence type="ECO:0000313" key="4">
    <source>
        <dbReference type="EMBL" id="SAM00052.1"/>
    </source>
</evidence>
<dbReference type="SMART" id="SM00353">
    <property type="entry name" value="HLH"/>
    <property type="match status" value="1"/>
</dbReference>
<dbReference type="Gene3D" id="4.10.280.10">
    <property type="entry name" value="Helix-loop-helix DNA-binding domain"/>
    <property type="match status" value="1"/>
</dbReference>
<name>A0A163JKR1_ABSGL</name>
<dbReference type="OrthoDB" id="5344169at2759"/>
<keyword evidence="5" id="KW-1185">Reference proteome</keyword>
<evidence type="ECO:0000256" key="2">
    <source>
        <dbReference type="SAM" id="MobiDB-lite"/>
    </source>
</evidence>
<dbReference type="AlphaFoldDB" id="A0A163JKR1"/>
<feature type="region of interest" description="Disordered" evidence="2">
    <location>
        <begin position="172"/>
        <end position="191"/>
    </location>
</feature>
<feature type="compositionally biased region" description="Low complexity" evidence="2">
    <location>
        <begin position="155"/>
        <end position="165"/>
    </location>
</feature>
<organism evidence="4">
    <name type="scientific">Absidia glauca</name>
    <name type="common">Pin mould</name>
    <dbReference type="NCBI Taxonomy" id="4829"/>
    <lineage>
        <taxon>Eukaryota</taxon>
        <taxon>Fungi</taxon>
        <taxon>Fungi incertae sedis</taxon>
        <taxon>Mucoromycota</taxon>
        <taxon>Mucoromycotina</taxon>
        <taxon>Mucoromycetes</taxon>
        <taxon>Mucorales</taxon>
        <taxon>Cunninghamellaceae</taxon>
        <taxon>Absidia</taxon>
    </lineage>
</organism>
<feature type="domain" description="BHLH" evidence="3">
    <location>
        <begin position="505"/>
        <end position="575"/>
    </location>
</feature>
<feature type="compositionally biased region" description="Low complexity" evidence="2">
    <location>
        <begin position="385"/>
        <end position="399"/>
    </location>
</feature>
<feature type="compositionally biased region" description="Polar residues" evidence="2">
    <location>
        <begin position="233"/>
        <end position="242"/>
    </location>
</feature>
<feature type="compositionally biased region" description="Low complexity" evidence="2">
    <location>
        <begin position="361"/>
        <end position="371"/>
    </location>
</feature>
<dbReference type="Proteomes" id="UP000078561">
    <property type="component" value="Unassembled WGS sequence"/>
</dbReference>
<evidence type="ECO:0000313" key="5">
    <source>
        <dbReference type="Proteomes" id="UP000078561"/>
    </source>
</evidence>
<feature type="region of interest" description="Disordered" evidence="2">
    <location>
        <begin position="48"/>
        <end position="88"/>
    </location>
</feature>
<reference evidence="4" key="1">
    <citation type="submission" date="2016-04" db="EMBL/GenBank/DDBJ databases">
        <authorList>
            <person name="Evans L.H."/>
            <person name="Alamgir A."/>
            <person name="Owens N."/>
            <person name="Weber N.D."/>
            <person name="Virtaneva K."/>
            <person name="Barbian K."/>
            <person name="Babar A."/>
            <person name="Rosenke K."/>
        </authorList>
    </citation>
    <scope>NUCLEOTIDE SEQUENCE [LARGE SCALE GENOMIC DNA]</scope>
    <source>
        <strain evidence="4">CBS 101.48</strain>
    </source>
</reference>
<sequence>MDFGSFDLDDSKPTSIKRTFSHNNATYDQDASDFFDFIDSTHFHSVNTQQCHQQPAQDSHASVHDMSAFSSTSKDAQTSATNGTDNNGYSLLSPHPMNPNGYDTPLQHPINPEDEEFFTPLISPTIPPNYYTNLRSDTNFSPLTSPALQPQREGTTSQHTQQQQTYHMNQYSTTGLNSSSSSMHEVQSPEELQERLAMIERQQQQLRSHMQQQSAGSSSPGLYSSPAMASPVHSATTTTNYGNLLTVTNNSTSSTTKHKQTLRHQIAMSSPQFNPTITHMRSPGMHPPQQNNNNNPSNVNMSPATPSLLMKLGNGMHRTNNHANSPSSTLPSSQDSNIDNMMILPDAILPPSDNSKKPVKKTSISSSTSTSTKKRRISYPRSAFTPPALLPSTSSSSSAYPHRHYGNPDMASFDPGIAALVSPAALRPFTPLSPGMVVSPNNMSASSPRALKPLISPSLKPNSSMDEQDAAAILASKSNYQALREGQAKSLGIDFNTNIQSGMENRRSAHKAAEQRRRDTLKQNFDCLRGELLEALVEEERLVDQEDDGVDREKKVKQMSKVVLLQHSYEYILRLKADHRQKDAKMDKMTKEIQRLRAQLGMPAVTDEERLALEEEKRLEKEKRLARLKRLEEMVDG</sequence>
<dbReference type="OMA" id="YAMSPLQ"/>
<keyword evidence="1" id="KW-0175">Coiled coil</keyword>
<dbReference type="GO" id="GO:0046983">
    <property type="term" value="F:protein dimerization activity"/>
    <property type="evidence" value="ECO:0007669"/>
    <property type="project" value="InterPro"/>
</dbReference>
<feature type="compositionally biased region" description="Low complexity" evidence="2">
    <location>
        <begin position="325"/>
        <end position="336"/>
    </location>
</feature>
<feature type="compositionally biased region" description="Low complexity" evidence="2">
    <location>
        <begin position="287"/>
        <end position="303"/>
    </location>
</feature>
<feature type="region of interest" description="Disordered" evidence="2">
    <location>
        <begin position="201"/>
        <end position="403"/>
    </location>
</feature>
<dbReference type="STRING" id="4829.A0A163JKR1"/>
<dbReference type="Pfam" id="PF00010">
    <property type="entry name" value="HLH"/>
    <property type="match status" value="1"/>
</dbReference>